<evidence type="ECO:0000256" key="5">
    <source>
        <dbReference type="ARBA" id="ARBA00022692"/>
    </source>
</evidence>
<keyword evidence="3 8" id="KW-0813">Transport</keyword>
<evidence type="ECO:0000313" key="11">
    <source>
        <dbReference type="Proteomes" id="UP000305709"/>
    </source>
</evidence>
<organism evidence="10 11">
    <name type="scientific">Rubellimicrobium roseum</name>
    <dbReference type="NCBI Taxonomy" id="687525"/>
    <lineage>
        <taxon>Bacteria</taxon>
        <taxon>Pseudomonadati</taxon>
        <taxon>Pseudomonadota</taxon>
        <taxon>Alphaproteobacteria</taxon>
        <taxon>Rhodobacterales</taxon>
        <taxon>Roseobacteraceae</taxon>
        <taxon>Rubellimicrobium</taxon>
    </lineage>
</organism>
<gene>
    <name evidence="10" type="ORF">FHG71_19315</name>
</gene>
<keyword evidence="11" id="KW-1185">Reference proteome</keyword>
<comment type="caution">
    <text evidence="10">The sequence shown here is derived from an EMBL/GenBank/DDBJ whole genome shotgun (WGS) entry which is preliminary data.</text>
</comment>
<dbReference type="GO" id="GO:0005886">
    <property type="term" value="C:plasma membrane"/>
    <property type="evidence" value="ECO:0007669"/>
    <property type="project" value="UniProtKB-SubCell"/>
</dbReference>
<accession>A0A5C4N7L3</accession>
<feature type="transmembrane region" description="Helical" evidence="8">
    <location>
        <begin position="219"/>
        <end position="240"/>
    </location>
</feature>
<feature type="transmembrane region" description="Helical" evidence="8">
    <location>
        <begin position="252"/>
        <end position="272"/>
    </location>
</feature>
<evidence type="ECO:0000256" key="8">
    <source>
        <dbReference type="RuleBase" id="RU365088"/>
    </source>
</evidence>
<dbReference type="RefSeq" id="WP_139083335.1">
    <property type="nucleotide sequence ID" value="NZ_VDFV01000049.1"/>
</dbReference>
<keyword evidence="5 8" id="KW-0812">Transmembrane</keyword>
<dbReference type="GO" id="GO:0042910">
    <property type="term" value="F:xenobiotic transmembrane transporter activity"/>
    <property type="evidence" value="ECO:0007669"/>
    <property type="project" value="InterPro"/>
</dbReference>
<dbReference type="Proteomes" id="UP000305709">
    <property type="component" value="Unassembled WGS sequence"/>
</dbReference>
<proteinExistence type="inferred from homology"/>
<comment type="subcellular location">
    <subcellularLocation>
        <location evidence="8">Cell inner membrane</location>
        <topology evidence="8">Multi-pass membrane protein</topology>
    </subcellularLocation>
    <subcellularLocation>
        <location evidence="1">Cell membrane</location>
        <topology evidence="1">Multi-pass membrane protein</topology>
    </subcellularLocation>
</comment>
<evidence type="ECO:0000256" key="4">
    <source>
        <dbReference type="ARBA" id="ARBA00022475"/>
    </source>
</evidence>
<protein>
    <recommendedName>
        <fullName evidence="8">Bcr/CflA family efflux transporter</fullName>
    </recommendedName>
</protein>
<comment type="caution">
    <text evidence="8">Lacks conserved residue(s) required for the propagation of feature annotation.</text>
</comment>
<keyword evidence="8" id="KW-0997">Cell inner membrane</keyword>
<evidence type="ECO:0000256" key="3">
    <source>
        <dbReference type="ARBA" id="ARBA00022448"/>
    </source>
</evidence>
<dbReference type="PANTHER" id="PTHR23502">
    <property type="entry name" value="MAJOR FACILITATOR SUPERFAMILY"/>
    <property type="match status" value="1"/>
</dbReference>
<feature type="transmembrane region" description="Helical" evidence="8">
    <location>
        <begin position="80"/>
        <end position="98"/>
    </location>
</feature>
<dbReference type="GO" id="GO:1990961">
    <property type="term" value="P:xenobiotic detoxification by transmembrane export across the plasma membrane"/>
    <property type="evidence" value="ECO:0007669"/>
    <property type="project" value="InterPro"/>
</dbReference>
<keyword evidence="7 8" id="KW-0472">Membrane</keyword>
<dbReference type="Gene3D" id="1.20.1720.10">
    <property type="entry name" value="Multidrug resistance protein D"/>
    <property type="match status" value="1"/>
</dbReference>
<evidence type="ECO:0000256" key="1">
    <source>
        <dbReference type="ARBA" id="ARBA00004651"/>
    </source>
</evidence>
<name>A0A5C4N7L3_9RHOB</name>
<feature type="transmembrane region" description="Helical" evidence="8">
    <location>
        <begin position="284"/>
        <end position="306"/>
    </location>
</feature>
<feature type="transmembrane region" description="Helical" evidence="8">
    <location>
        <begin position="379"/>
        <end position="396"/>
    </location>
</feature>
<evidence type="ECO:0000313" key="10">
    <source>
        <dbReference type="EMBL" id="TNC63534.1"/>
    </source>
</evidence>
<dbReference type="PROSITE" id="PS00216">
    <property type="entry name" value="SUGAR_TRANSPORT_1"/>
    <property type="match status" value="1"/>
</dbReference>
<feature type="transmembrane region" description="Helical" evidence="8">
    <location>
        <begin position="170"/>
        <end position="189"/>
    </location>
</feature>
<feature type="transmembrane region" description="Helical" evidence="8">
    <location>
        <begin position="312"/>
        <end position="331"/>
    </location>
</feature>
<evidence type="ECO:0000256" key="2">
    <source>
        <dbReference type="ARBA" id="ARBA00006236"/>
    </source>
</evidence>
<evidence type="ECO:0000259" key="9">
    <source>
        <dbReference type="PROSITE" id="PS50850"/>
    </source>
</evidence>
<dbReference type="CDD" id="cd17320">
    <property type="entry name" value="MFS_MdfA_MDR_like"/>
    <property type="match status" value="1"/>
</dbReference>
<dbReference type="InterPro" id="IPR004812">
    <property type="entry name" value="Efflux_drug-R_Bcr/CmlA"/>
</dbReference>
<reference evidence="10 11" key="1">
    <citation type="submission" date="2019-06" db="EMBL/GenBank/DDBJ databases">
        <authorList>
            <person name="Jiang L."/>
        </authorList>
    </citation>
    <scope>NUCLEOTIDE SEQUENCE [LARGE SCALE GENOMIC DNA]</scope>
    <source>
        <strain evidence="10 11">YIM 48858</strain>
    </source>
</reference>
<feature type="transmembrane region" description="Helical" evidence="8">
    <location>
        <begin position="12"/>
        <end position="33"/>
    </location>
</feature>
<keyword evidence="6 8" id="KW-1133">Transmembrane helix</keyword>
<dbReference type="InterPro" id="IPR020846">
    <property type="entry name" value="MFS_dom"/>
</dbReference>
<dbReference type="PANTHER" id="PTHR23502:SF132">
    <property type="entry name" value="POLYAMINE TRANSPORTER 2-RELATED"/>
    <property type="match status" value="1"/>
</dbReference>
<dbReference type="OrthoDB" id="9800416at2"/>
<dbReference type="InterPro" id="IPR005829">
    <property type="entry name" value="Sugar_transporter_CS"/>
</dbReference>
<dbReference type="EMBL" id="VDFV01000049">
    <property type="protein sequence ID" value="TNC63534.1"/>
    <property type="molecule type" value="Genomic_DNA"/>
</dbReference>
<sequence length="407" mass="43265">MQKPLVGALSRPEFVALIAAIMSLNALAIDVMLPALPHMGEALAVADENHRQFVVSIYMLGFGVGQLLIGPLSDRFGRRLPLLLGIGLYILAAVAAAFSPTFGVLLALRFVQGLGAASTRVIATAVVRDRFEGRAMAEVMSLAFMVFMVIPVVAPGMGEVLMAFGPWQSIFLFMGALALAFGAWAFLRLPETLEPERRRPFTAAAIFGGFRIVVGNRMAFWYAMAGTCTFGALFGFISTAQQIYVDIYGLGVWFPAAFAFVAALMAVSSFLNSRIVRIWGMRRLSHLAILAFTGLSGLLLLASLLLEGHPPLWLFLGLLSGVMFMFGWAASNMNSLSLQPLGAVAGTASSVFGFIQTLGGALLGGYVGQQFDGTVVPTVAGYFVLGAAAVACVLVAERGRLFGEDDA</sequence>
<dbReference type="PROSITE" id="PS50850">
    <property type="entry name" value="MFS"/>
    <property type="match status" value="1"/>
</dbReference>
<dbReference type="SUPFAM" id="SSF103473">
    <property type="entry name" value="MFS general substrate transporter"/>
    <property type="match status" value="1"/>
</dbReference>
<comment type="similarity">
    <text evidence="2 8">Belongs to the major facilitator superfamily. Bcr/CmlA family.</text>
</comment>
<evidence type="ECO:0000256" key="7">
    <source>
        <dbReference type="ARBA" id="ARBA00023136"/>
    </source>
</evidence>
<evidence type="ECO:0000256" key="6">
    <source>
        <dbReference type="ARBA" id="ARBA00022989"/>
    </source>
</evidence>
<feature type="transmembrane region" description="Helical" evidence="8">
    <location>
        <begin position="53"/>
        <end position="73"/>
    </location>
</feature>
<feature type="transmembrane region" description="Helical" evidence="8">
    <location>
        <begin position="343"/>
        <end position="367"/>
    </location>
</feature>
<feature type="transmembrane region" description="Helical" evidence="8">
    <location>
        <begin position="139"/>
        <end position="158"/>
    </location>
</feature>
<dbReference type="NCBIfam" id="TIGR00710">
    <property type="entry name" value="efflux_Bcr_CflA"/>
    <property type="match status" value="1"/>
</dbReference>
<dbReference type="InterPro" id="IPR011701">
    <property type="entry name" value="MFS"/>
</dbReference>
<dbReference type="InterPro" id="IPR036259">
    <property type="entry name" value="MFS_trans_sf"/>
</dbReference>
<dbReference type="Pfam" id="PF07690">
    <property type="entry name" value="MFS_1"/>
    <property type="match status" value="1"/>
</dbReference>
<feature type="domain" description="Major facilitator superfamily (MFS) profile" evidence="9">
    <location>
        <begin position="14"/>
        <end position="398"/>
    </location>
</feature>
<dbReference type="AlphaFoldDB" id="A0A5C4N7L3"/>
<keyword evidence="4" id="KW-1003">Cell membrane</keyword>